<keyword evidence="1" id="KW-0433">Leucine-rich repeat</keyword>
<keyword evidence="2" id="KW-0677">Repeat</keyword>
<feature type="region of interest" description="Disordered" evidence="3">
    <location>
        <begin position="179"/>
        <end position="198"/>
    </location>
</feature>
<evidence type="ECO:0000256" key="3">
    <source>
        <dbReference type="SAM" id="MobiDB-lite"/>
    </source>
</evidence>
<dbReference type="AlphaFoldDB" id="S4R543"/>
<proteinExistence type="predicted"/>
<evidence type="ECO:0000256" key="2">
    <source>
        <dbReference type="ARBA" id="ARBA00022737"/>
    </source>
</evidence>
<dbReference type="InterPro" id="IPR003591">
    <property type="entry name" value="Leu-rich_rpt_typical-subtyp"/>
</dbReference>
<name>S4R543_PETMA</name>
<dbReference type="GeneTree" id="ENSGT00940000156026"/>
<reference evidence="4" key="1">
    <citation type="submission" date="2025-08" db="UniProtKB">
        <authorList>
            <consortium name="Ensembl"/>
        </authorList>
    </citation>
    <scope>IDENTIFICATION</scope>
</reference>
<dbReference type="OMA" id="CLFKLTN"/>
<dbReference type="PROSITE" id="PS51450">
    <property type="entry name" value="LRR"/>
    <property type="match status" value="1"/>
</dbReference>
<dbReference type="SUPFAM" id="SSF52058">
    <property type="entry name" value="L domain-like"/>
    <property type="match status" value="1"/>
</dbReference>
<dbReference type="GO" id="GO:0005737">
    <property type="term" value="C:cytoplasm"/>
    <property type="evidence" value="ECO:0007669"/>
    <property type="project" value="TreeGrafter"/>
</dbReference>
<dbReference type="Gene3D" id="3.80.10.10">
    <property type="entry name" value="Ribonuclease Inhibitor"/>
    <property type="match status" value="1"/>
</dbReference>
<dbReference type="SMART" id="SM00369">
    <property type="entry name" value="LRR_TYP"/>
    <property type="match status" value="4"/>
</dbReference>
<reference evidence="4" key="2">
    <citation type="submission" date="2025-09" db="UniProtKB">
        <authorList>
            <consortium name="Ensembl"/>
        </authorList>
    </citation>
    <scope>IDENTIFICATION</scope>
</reference>
<dbReference type="Ensembl" id="ENSPMAT00000000323.1">
    <property type="protein sequence ID" value="ENSPMAP00000000323.1"/>
    <property type="gene ID" value="ENSPMAG00000000290.1"/>
</dbReference>
<dbReference type="Pfam" id="PF00560">
    <property type="entry name" value="LRR_1"/>
    <property type="match status" value="1"/>
</dbReference>
<dbReference type="PANTHER" id="PTHR48051:SF42">
    <property type="entry name" value="LEUCINE-RICH REPEAT-CONTAINING PROTEIN 18-LIKE"/>
    <property type="match status" value="1"/>
</dbReference>
<dbReference type="InterPro" id="IPR001611">
    <property type="entry name" value="Leu-rich_rpt"/>
</dbReference>
<evidence type="ECO:0000256" key="1">
    <source>
        <dbReference type="ARBA" id="ARBA00022614"/>
    </source>
</evidence>
<dbReference type="HOGENOM" id="CLU_000288_18_15_1"/>
<dbReference type="STRING" id="7757.ENSPMAP00000000323"/>
<protein>
    <submittedName>
        <fullName evidence="4">Leucine rich repeat containing 18</fullName>
    </submittedName>
</protein>
<dbReference type="InterPro" id="IPR050216">
    <property type="entry name" value="LRR_domain-containing"/>
</dbReference>
<dbReference type="PANTHER" id="PTHR48051">
    <property type="match status" value="1"/>
</dbReference>
<accession>S4R543</accession>
<evidence type="ECO:0000313" key="4">
    <source>
        <dbReference type="Ensembl" id="ENSPMAP00000000323.1"/>
    </source>
</evidence>
<sequence length="268" mass="28923">IMPKKRAPKGRKLTLKQAKAAVHSTPDGKKRLNLSNAGLATFPKCLLKLSDVDELDLSRNALRVLPPSIGKFVNLRSLDVHSNRLESLPESLGQLSGLLHLNACNNRLATHGLPEGLAQLQKLRTLNLGLNELDSVPRWLGHLRELTDLGLFDNAIVGLPETVAKLPKLQKLNVKRNPLALAPPETGGGPVGGEPSPEEASLLLVHESEVCKPCLASCQEERARRAGLLKNTNKGSNRGVGRFSGLITPNSVAKETQTAWSRAKLTLS</sequence>
<organism evidence="4">
    <name type="scientific">Petromyzon marinus</name>
    <name type="common">Sea lamprey</name>
    <dbReference type="NCBI Taxonomy" id="7757"/>
    <lineage>
        <taxon>Eukaryota</taxon>
        <taxon>Metazoa</taxon>
        <taxon>Chordata</taxon>
        <taxon>Craniata</taxon>
        <taxon>Vertebrata</taxon>
        <taxon>Cyclostomata</taxon>
        <taxon>Hyperoartia</taxon>
        <taxon>Petromyzontiformes</taxon>
        <taxon>Petromyzontidae</taxon>
        <taxon>Petromyzon</taxon>
    </lineage>
</organism>
<dbReference type="InterPro" id="IPR032675">
    <property type="entry name" value="LRR_dom_sf"/>
</dbReference>